<feature type="region of interest" description="Disordered" evidence="1">
    <location>
        <begin position="228"/>
        <end position="277"/>
    </location>
</feature>
<feature type="compositionally biased region" description="Polar residues" evidence="1">
    <location>
        <begin position="139"/>
        <end position="151"/>
    </location>
</feature>
<feature type="chain" id="PRO_5043002048" evidence="3">
    <location>
        <begin position="20"/>
        <end position="277"/>
    </location>
</feature>
<keyword evidence="2" id="KW-0812">Transmembrane</keyword>
<evidence type="ECO:0000313" key="4">
    <source>
        <dbReference type="EMBL" id="KAK4187768.1"/>
    </source>
</evidence>
<accession>A0AAN6WU98</accession>
<keyword evidence="5" id="KW-1185">Reference proteome</keyword>
<dbReference type="AlphaFoldDB" id="A0AAN6WU98"/>
<reference evidence="4" key="2">
    <citation type="submission" date="2023-05" db="EMBL/GenBank/DDBJ databases">
        <authorList>
            <consortium name="Lawrence Berkeley National Laboratory"/>
            <person name="Steindorff A."/>
            <person name="Hensen N."/>
            <person name="Bonometti L."/>
            <person name="Westerberg I."/>
            <person name="Brannstrom I.O."/>
            <person name="Guillou S."/>
            <person name="Cros-Aarteil S."/>
            <person name="Calhoun S."/>
            <person name="Haridas S."/>
            <person name="Kuo A."/>
            <person name="Mondo S."/>
            <person name="Pangilinan J."/>
            <person name="Riley R."/>
            <person name="Labutti K."/>
            <person name="Andreopoulos B."/>
            <person name="Lipzen A."/>
            <person name="Chen C."/>
            <person name="Yanf M."/>
            <person name="Daum C."/>
            <person name="Ng V."/>
            <person name="Clum A."/>
            <person name="Ohm R."/>
            <person name="Martin F."/>
            <person name="Silar P."/>
            <person name="Natvig D."/>
            <person name="Lalanne C."/>
            <person name="Gautier V."/>
            <person name="Ament-Velasquez S.L."/>
            <person name="Kruys A."/>
            <person name="Hutchinson M.I."/>
            <person name="Powell A.J."/>
            <person name="Barry K."/>
            <person name="Miller A.N."/>
            <person name="Grigoriev I.V."/>
            <person name="Debuchy R."/>
            <person name="Gladieux P."/>
            <person name="Thoren M.H."/>
            <person name="Johannesson H."/>
        </authorList>
    </citation>
    <scope>NUCLEOTIDE SEQUENCE</scope>
    <source>
        <strain evidence="4">PSN309</strain>
    </source>
</reference>
<comment type="caution">
    <text evidence="4">The sequence shown here is derived from an EMBL/GenBank/DDBJ whole genome shotgun (WGS) entry which is preliminary data.</text>
</comment>
<proteinExistence type="predicted"/>
<evidence type="ECO:0000256" key="3">
    <source>
        <dbReference type="SAM" id="SignalP"/>
    </source>
</evidence>
<reference evidence="4" key="1">
    <citation type="journal article" date="2023" name="Mol. Phylogenet. Evol.">
        <title>Genome-scale phylogeny and comparative genomics of the fungal order Sordariales.</title>
        <authorList>
            <person name="Hensen N."/>
            <person name="Bonometti L."/>
            <person name="Westerberg I."/>
            <person name="Brannstrom I.O."/>
            <person name="Guillou S."/>
            <person name="Cros-Aarteil S."/>
            <person name="Calhoun S."/>
            <person name="Haridas S."/>
            <person name="Kuo A."/>
            <person name="Mondo S."/>
            <person name="Pangilinan J."/>
            <person name="Riley R."/>
            <person name="LaButti K."/>
            <person name="Andreopoulos B."/>
            <person name="Lipzen A."/>
            <person name="Chen C."/>
            <person name="Yan M."/>
            <person name="Daum C."/>
            <person name="Ng V."/>
            <person name="Clum A."/>
            <person name="Steindorff A."/>
            <person name="Ohm R.A."/>
            <person name="Martin F."/>
            <person name="Silar P."/>
            <person name="Natvig D.O."/>
            <person name="Lalanne C."/>
            <person name="Gautier V."/>
            <person name="Ament-Velasquez S.L."/>
            <person name="Kruys A."/>
            <person name="Hutchinson M.I."/>
            <person name="Powell A.J."/>
            <person name="Barry K."/>
            <person name="Miller A.N."/>
            <person name="Grigoriev I.V."/>
            <person name="Debuchy R."/>
            <person name="Gladieux P."/>
            <person name="Hiltunen Thoren M."/>
            <person name="Johannesson H."/>
        </authorList>
    </citation>
    <scope>NUCLEOTIDE SEQUENCE</scope>
    <source>
        <strain evidence="4">PSN309</strain>
    </source>
</reference>
<organism evidence="4 5">
    <name type="scientific">Podospora australis</name>
    <dbReference type="NCBI Taxonomy" id="1536484"/>
    <lineage>
        <taxon>Eukaryota</taxon>
        <taxon>Fungi</taxon>
        <taxon>Dikarya</taxon>
        <taxon>Ascomycota</taxon>
        <taxon>Pezizomycotina</taxon>
        <taxon>Sordariomycetes</taxon>
        <taxon>Sordariomycetidae</taxon>
        <taxon>Sordariales</taxon>
        <taxon>Podosporaceae</taxon>
        <taxon>Podospora</taxon>
    </lineage>
</organism>
<protein>
    <submittedName>
        <fullName evidence="4">Uncharacterized protein</fullName>
    </submittedName>
</protein>
<gene>
    <name evidence="4" type="ORF">QBC35DRAFT_219630</name>
</gene>
<feature type="region of interest" description="Disordered" evidence="1">
    <location>
        <begin position="124"/>
        <end position="156"/>
    </location>
</feature>
<sequence>MTLVILLMIFGGLFQPAFAYDGTTTFDSILVAHPSPTFCPPNEHYADHDWQPDGSYIACCNNWLGTATLTSGRGPGGTSVYACCKSGYTCIAPVSVMKDWSIDADGDIHLTDLPEPPLPAIVPATTTPAPTPPSTPTPRQGTGPVTSTGTISRPGATPIATSAGVVVYLYNDNNNNNNNNNNNTLINEGGGESDGLSGGAIAGITVAATVVSAIAAVFGVKYARRQARNGTNRDKPDAEAASSVWNKGQPQSPEPVMVKAQVSHGSEGGAYEGWNSQ</sequence>
<dbReference type="EMBL" id="MU864397">
    <property type="protein sequence ID" value="KAK4187768.1"/>
    <property type="molecule type" value="Genomic_DNA"/>
</dbReference>
<evidence type="ECO:0000256" key="1">
    <source>
        <dbReference type="SAM" id="MobiDB-lite"/>
    </source>
</evidence>
<name>A0AAN6WU98_9PEZI</name>
<keyword evidence="2" id="KW-1133">Transmembrane helix</keyword>
<feature type="signal peptide" evidence="3">
    <location>
        <begin position="1"/>
        <end position="19"/>
    </location>
</feature>
<keyword evidence="3" id="KW-0732">Signal</keyword>
<dbReference type="Proteomes" id="UP001302126">
    <property type="component" value="Unassembled WGS sequence"/>
</dbReference>
<evidence type="ECO:0000256" key="2">
    <source>
        <dbReference type="SAM" id="Phobius"/>
    </source>
</evidence>
<feature type="transmembrane region" description="Helical" evidence="2">
    <location>
        <begin position="200"/>
        <end position="220"/>
    </location>
</feature>
<evidence type="ECO:0000313" key="5">
    <source>
        <dbReference type="Proteomes" id="UP001302126"/>
    </source>
</evidence>
<keyword evidence="2" id="KW-0472">Membrane</keyword>